<proteinExistence type="predicted"/>
<comment type="caution">
    <text evidence="1">The sequence shown here is derived from an EMBL/GenBank/DDBJ whole genome shotgun (WGS) entry which is preliminary data.</text>
</comment>
<dbReference type="AlphaFoldDB" id="A0A811VDB1"/>
<reference evidence="1" key="1">
    <citation type="submission" date="2020-11" db="EMBL/GenBank/DDBJ databases">
        <authorList>
            <person name="Whitehead M."/>
        </authorList>
    </citation>
    <scope>NUCLEOTIDE SEQUENCE</scope>
    <source>
        <strain evidence="1">EGII</strain>
    </source>
</reference>
<name>A0A811VDB1_CERCA</name>
<evidence type="ECO:0000313" key="2">
    <source>
        <dbReference type="Proteomes" id="UP000606786"/>
    </source>
</evidence>
<sequence length="134" mass="15563">MSNRRVRFNENLRIQTSTSVAVELVITMEQQQLRQQKQKHQHQAATQSWQVGRVNRATGNRRRKWRVANGIRHTTNKLRRSQEMKQRATNMHRTSECMPQVASVANARHTHSHTHSGYDASTAFQLCSAIIMMN</sequence>
<organism evidence="1 2">
    <name type="scientific">Ceratitis capitata</name>
    <name type="common">Mediterranean fruit fly</name>
    <name type="synonym">Tephritis capitata</name>
    <dbReference type="NCBI Taxonomy" id="7213"/>
    <lineage>
        <taxon>Eukaryota</taxon>
        <taxon>Metazoa</taxon>
        <taxon>Ecdysozoa</taxon>
        <taxon>Arthropoda</taxon>
        <taxon>Hexapoda</taxon>
        <taxon>Insecta</taxon>
        <taxon>Pterygota</taxon>
        <taxon>Neoptera</taxon>
        <taxon>Endopterygota</taxon>
        <taxon>Diptera</taxon>
        <taxon>Brachycera</taxon>
        <taxon>Muscomorpha</taxon>
        <taxon>Tephritoidea</taxon>
        <taxon>Tephritidae</taxon>
        <taxon>Ceratitis</taxon>
        <taxon>Ceratitis</taxon>
    </lineage>
</organism>
<keyword evidence="2" id="KW-1185">Reference proteome</keyword>
<dbReference type="EMBL" id="CAJHJT010000056">
    <property type="protein sequence ID" value="CAD7012994.1"/>
    <property type="molecule type" value="Genomic_DNA"/>
</dbReference>
<gene>
    <name evidence="1" type="ORF">CCAP1982_LOCUS21085</name>
</gene>
<protein>
    <submittedName>
        <fullName evidence="1">(Mediterranean fruit fly) hypothetical protein</fullName>
    </submittedName>
</protein>
<accession>A0A811VDB1</accession>
<dbReference type="Proteomes" id="UP000606786">
    <property type="component" value="Unassembled WGS sequence"/>
</dbReference>
<evidence type="ECO:0000313" key="1">
    <source>
        <dbReference type="EMBL" id="CAD7012994.1"/>
    </source>
</evidence>